<feature type="transmembrane region" description="Helical" evidence="1">
    <location>
        <begin position="156"/>
        <end position="179"/>
    </location>
</feature>
<feature type="transmembrane region" description="Helical" evidence="1">
    <location>
        <begin position="200"/>
        <end position="220"/>
    </location>
</feature>
<evidence type="ECO:0000256" key="1">
    <source>
        <dbReference type="SAM" id="Phobius"/>
    </source>
</evidence>
<organism evidence="2 3">
    <name type="scientific">Candidatus Kerfeldbacteria bacterium CG_4_10_14_0_8_um_filter_42_10</name>
    <dbReference type="NCBI Taxonomy" id="2014248"/>
    <lineage>
        <taxon>Bacteria</taxon>
        <taxon>Candidatus Kerfeldiibacteriota</taxon>
    </lineage>
</organism>
<feature type="transmembrane region" description="Helical" evidence="1">
    <location>
        <begin position="39"/>
        <end position="61"/>
    </location>
</feature>
<keyword evidence="1" id="KW-0472">Membrane</keyword>
<dbReference type="Proteomes" id="UP000230779">
    <property type="component" value="Unassembled WGS sequence"/>
</dbReference>
<gene>
    <name evidence="2" type="ORF">COY66_05965</name>
</gene>
<dbReference type="InterPro" id="IPR051790">
    <property type="entry name" value="Cytochrome_c-biogenesis_DsbD"/>
</dbReference>
<keyword evidence="1" id="KW-1133">Transmembrane helix</keyword>
<name>A0A2M7RGC5_9BACT</name>
<dbReference type="AlphaFoldDB" id="A0A2M7RGC5"/>
<proteinExistence type="predicted"/>
<protein>
    <submittedName>
        <fullName evidence="2">Uncharacterized protein</fullName>
    </submittedName>
</protein>
<feature type="transmembrane region" description="Helical" evidence="1">
    <location>
        <begin position="119"/>
        <end position="144"/>
    </location>
</feature>
<accession>A0A2M7RGC5</accession>
<feature type="transmembrane region" description="Helical" evidence="1">
    <location>
        <begin position="13"/>
        <end position="32"/>
    </location>
</feature>
<dbReference type="PANTHER" id="PTHR31272:SF9">
    <property type="entry name" value="BLL1027 PROTEIN"/>
    <property type="match status" value="1"/>
</dbReference>
<evidence type="ECO:0000313" key="2">
    <source>
        <dbReference type="EMBL" id="PIY95778.1"/>
    </source>
</evidence>
<comment type="caution">
    <text evidence="2">The sequence shown here is derived from an EMBL/GenBank/DDBJ whole genome shotgun (WGS) entry which is preliminary data.</text>
</comment>
<dbReference type="PANTHER" id="PTHR31272">
    <property type="entry name" value="CYTOCHROME C-TYPE BIOGENESIS PROTEIN HI_1454-RELATED"/>
    <property type="match status" value="1"/>
</dbReference>
<sequence>MLYLVLINGLIDSFNPCAIGVLIFYLALLVSLKVERRLFIAFGLFYIAATFITYLFIGLGILKAVHLFGVHNFFGWAAAILVLLLGLFNLKDFFWPNIRIPFLSEFLNRCHIPKWKPEITVISAITLGVLVGLCEFPCSGAIYLATISLLSVQATFWRGVSYLLIYNLMFVLPLVALFAAMGNKVVFDRLKKLQSSGLRYVKIIMGISMLVSGILLLIWLI</sequence>
<dbReference type="EMBL" id="PFMD01000068">
    <property type="protein sequence ID" value="PIY95778.1"/>
    <property type="molecule type" value="Genomic_DNA"/>
</dbReference>
<feature type="transmembrane region" description="Helical" evidence="1">
    <location>
        <begin position="73"/>
        <end position="90"/>
    </location>
</feature>
<reference evidence="2 3" key="1">
    <citation type="submission" date="2017-09" db="EMBL/GenBank/DDBJ databases">
        <title>Depth-based differentiation of microbial function through sediment-hosted aquifers and enrichment of novel symbionts in the deep terrestrial subsurface.</title>
        <authorList>
            <person name="Probst A.J."/>
            <person name="Ladd B."/>
            <person name="Jarett J.K."/>
            <person name="Geller-Mcgrath D.E."/>
            <person name="Sieber C.M."/>
            <person name="Emerson J.B."/>
            <person name="Anantharaman K."/>
            <person name="Thomas B.C."/>
            <person name="Malmstrom R."/>
            <person name="Stieglmeier M."/>
            <person name="Klingl A."/>
            <person name="Woyke T."/>
            <person name="Ryan C.M."/>
            <person name="Banfield J.F."/>
        </authorList>
    </citation>
    <scope>NUCLEOTIDE SEQUENCE [LARGE SCALE GENOMIC DNA]</scope>
    <source>
        <strain evidence="2">CG_4_10_14_0_8_um_filter_42_10</strain>
    </source>
</reference>
<evidence type="ECO:0000313" key="3">
    <source>
        <dbReference type="Proteomes" id="UP000230779"/>
    </source>
</evidence>
<keyword evidence="1" id="KW-0812">Transmembrane</keyword>